<feature type="compositionally biased region" description="Basic and acidic residues" evidence="1">
    <location>
        <begin position="17"/>
        <end position="40"/>
    </location>
</feature>
<evidence type="ECO:0000313" key="2">
    <source>
        <dbReference type="EMBL" id="KAI0507225.1"/>
    </source>
</evidence>
<comment type="caution">
    <text evidence="2">The sequence shown here is derived from an EMBL/GenBank/DDBJ whole genome shotgun (WGS) entry which is preliminary data.</text>
</comment>
<dbReference type="Proteomes" id="UP000829196">
    <property type="component" value="Unassembled WGS sequence"/>
</dbReference>
<evidence type="ECO:0000256" key="1">
    <source>
        <dbReference type="SAM" id="MobiDB-lite"/>
    </source>
</evidence>
<dbReference type="AlphaFoldDB" id="A0A8T3B8K3"/>
<keyword evidence="3" id="KW-1185">Reference proteome</keyword>
<organism evidence="2 3">
    <name type="scientific">Dendrobium nobile</name>
    <name type="common">Orchid</name>
    <dbReference type="NCBI Taxonomy" id="94219"/>
    <lineage>
        <taxon>Eukaryota</taxon>
        <taxon>Viridiplantae</taxon>
        <taxon>Streptophyta</taxon>
        <taxon>Embryophyta</taxon>
        <taxon>Tracheophyta</taxon>
        <taxon>Spermatophyta</taxon>
        <taxon>Magnoliopsida</taxon>
        <taxon>Liliopsida</taxon>
        <taxon>Asparagales</taxon>
        <taxon>Orchidaceae</taxon>
        <taxon>Epidendroideae</taxon>
        <taxon>Malaxideae</taxon>
        <taxon>Dendrobiinae</taxon>
        <taxon>Dendrobium</taxon>
    </lineage>
</organism>
<proteinExistence type="predicted"/>
<reference evidence="2" key="1">
    <citation type="journal article" date="2022" name="Front. Genet.">
        <title>Chromosome-Scale Assembly of the Dendrobium nobile Genome Provides Insights Into the Molecular Mechanism of the Biosynthesis of the Medicinal Active Ingredient of Dendrobium.</title>
        <authorList>
            <person name="Xu Q."/>
            <person name="Niu S.-C."/>
            <person name="Li K.-L."/>
            <person name="Zheng P.-J."/>
            <person name="Zhang X.-J."/>
            <person name="Jia Y."/>
            <person name="Liu Y."/>
            <person name="Niu Y.-X."/>
            <person name="Yu L.-H."/>
            <person name="Chen D.-F."/>
            <person name="Zhang G.-Q."/>
        </authorList>
    </citation>
    <scope>NUCLEOTIDE SEQUENCE</scope>
    <source>
        <tissue evidence="2">Leaf</tissue>
    </source>
</reference>
<protein>
    <submittedName>
        <fullName evidence="2">Uncharacterized protein</fullName>
    </submittedName>
</protein>
<dbReference type="EMBL" id="JAGYWB010000010">
    <property type="protein sequence ID" value="KAI0507225.1"/>
    <property type="molecule type" value="Genomic_DNA"/>
</dbReference>
<name>A0A8T3B8K3_DENNO</name>
<gene>
    <name evidence="2" type="ORF">KFK09_013347</name>
</gene>
<feature type="region of interest" description="Disordered" evidence="1">
    <location>
        <begin position="16"/>
        <end position="48"/>
    </location>
</feature>
<evidence type="ECO:0000313" key="3">
    <source>
        <dbReference type="Proteomes" id="UP000829196"/>
    </source>
</evidence>
<sequence>MISIFKKKRISIFQNRSYEEEKGGGKEMNGESSPYKEGDSTSRTGRRSQLELVTGIREQEMGSPLEFLANIHLQQLRASGRFVQYGEGFDGSSKF</sequence>
<accession>A0A8T3B8K3</accession>